<dbReference type="InterPro" id="IPR051465">
    <property type="entry name" value="Cell_Envelope_Struct_Comp"/>
</dbReference>
<dbReference type="PANTHER" id="PTHR43308:SF5">
    <property type="entry name" value="S-LAYER PROTEIN _ PEPTIDOGLYCAN ENDO-BETA-N-ACETYLGLUCOSAMINIDASE"/>
    <property type="match status" value="1"/>
</dbReference>
<reference evidence="3" key="2">
    <citation type="submission" date="2020-09" db="EMBL/GenBank/DDBJ databases">
        <authorList>
            <person name="Sun Q."/>
            <person name="Zhou Y."/>
        </authorList>
    </citation>
    <scope>NUCLEOTIDE SEQUENCE</scope>
    <source>
        <strain evidence="3">CGMCC 1.14988</strain>
    </source>
</reference>
<sequence>MALLSAAALVTTTVGAAAAPPTFDDVHPTSHHAEAIAALAEQGIVVGKRDTVFDPGGTLTRAQFATIVTRAAGLTPSSERPFTDVTGGSHADAIAAATEAGIIFGYGEGDNRTFRPNDPIRRDHVALMLHRWLQPPAGGQATFSDLHQTPYAPQINALHDVEVIAGRTDRTFNPLNNIRRDQTATLVHRGLRYLDSLEPDGPNPWDELGRDALNTDMPEGDVSGVTYHGRIVHPDHGTPAPTEDDPEATLNLAGGTSGVNPVRYAEGEALVTSGTFGLRIYDVRDPYAPKMLGELPREELALPGDNPERNYHTSESMNIDKQRMLAFLSRDPRAFANPQDSGPSGFYIIDIADPTNPEVLHFQQVGAGHTTTCVNGCQQLWSGGPSRAATDPADWIARPIFVSDVSSVERNDDGEVVGIDSVFTYKDPVDTGRFRGITDYAHDVQVDQQGVAWVSGRGGVRGYWTEGVHHDPVLGRTRTAYAHNPVPFAGGEVGEYTGLPVDDGRRLAGAIHNMERPVDGVEGEKAWLDSERPRRPGAGDGASMGGDYAPGELVYVTDENFTSPCADSGKFYIASIEGADQGQAWRTAAQVEELGAYELEEVGRWSVADKEGTSNPTASCSAHYFNMQDGIVAGGWYGQGFRFLDVTDPTDPMQIAYYRPNGGSGWSTHWIGEVIYANDSRHGIHILTLDGEAATAAETRTEVLAPPMTAQQVAGFEEDLVADPIFGWSCALPASELAPEDVPAGDL</sequence>
<keyword evidence="4" id="KW-1185">Reference proteome</keyword>
<feature type="domain" description="SLH" evidence="2">
    <location>
        <begin position="138"/>
        <end position="201"/>
    </location>
</feature>
<accession>A0A8J3ESG1</accession>
<keyword evidence="1" id="KW-0732">Signal</keyword>
<comment type="caution">
    <text evidence="3">The sequence shown here is derived from an EMBL/GenBank/DDBJ whole genome shotgun (WGS) entry which is preliminary data.</text>
</comment>
<gene>
    <name evidence="3" type="ORF">GCM10011354_00900</name>
</gene>
<dbReference type="Proteomes" id="UP000650511">
    <property type="component" value="Unassembled WGS sequence"/>
</dbReference>
<evidence type="ECO:0000313" key="4">
    <source>
        <dbReference type="Proteomes" id="UP000650511"/>
    </source>
</evidence>
<dbReference type="EMBL" id="BMHA01000001">
    <property type="protein sequence ID" value="GGI02597.1"/>
    <property type="molecule type" value="Genomic_DNA"/>
</dbReference>
<proteinExistence type="predicted"/>
<name>A0A8J3ESG1_9ACTN</name>
<organism evidence="3 4">
    <name type="scientific">Egicoccus halophilus</name>
    <dbReference type="NCBI Taxonomy" id="1670830"/>
    <lineage>
        <taxon>Bacteria</taxon>
        <taxon>Bacillati</taxon>
        <taxon>Actinomycetota</taxon>
        <taxon>Nitriliruptoria</taxon>
        <taxon>Egicoccales</taxon>
        <taxon>Egicoccaceae</taxon>
        <taxon>Egicoccus</taxon>
    </lineage>
</organism>
<evidence type="ECO:0000256" key="1">
    <source>
        <dbReference type="SAM" id="SignalP"/>
    </source>
</evidence>
<feature type="signal peptide" evidence="1">
    <location>
        <begin position="1"/>
        <end position="18"/>
    </location>
</feature>
<reference evidence="3" key="1">
    <citation type="journal article" date="2014" name="Int. J. Syst. Evol. Microbiol.">
        <title>Complete genome sequence of Corynebacterium casei LMG S-19264T (=DSM 44701T), isolated from a smear-ripened cheese.</title>
        <authorList>
            <consortium name="US DOE Joint Genome Institute (JGI-PGF)"/>
            <person name="Walter F."/>
            <person name="Albersmeier A."/>
            <person name="Kalinowski J."/>
            <person name="Ruckert C."/>
        </authorList>
    </citation>
    <scope>NUCLEOTIDE SEQUENCE</scope>
    <source>
        <strain evidence="3">CGMCC 1.14988</strain>
    </source>
</reference>
<dbReference type="Pfam" id="PF00395">
    <property type="entry name" value="SLH"/>
    <property type="match status" value="3"/>
</dbReference>
<protein>
    <recommendedName>
        <fullName evidence="2">SLH domain-containing protein</fullName>
    </recommendedName>
</protein>
<dbReference type="InterPro" id="IPR001119">
    <property type="entry name" value="SLH_dom"/>
</dbReference>
<evidence type="ECO:0000259" key="2">
    <source>
        <dbReference type="PROSITE" id="PS51272"/>
    </source>
</evidence>
<feature type="chain" id="PRO_5035188495" description="SLH domain-containing protein" evidence="1">
    <location>
        <begin position="19"/>
        <end position="747"/>
    </location>
</feature>
<evidence type="ECO:0000313" key="3">
    <source>
        <dbReference type="EMBL" id="GGI02597.1"/>
    </source>
</evidence>
<dbReference type="AlphaFoldDB" id="A0A8J3ESG1"/>
<dbReference type="PROSITE" id="PS51272">
    <property type="entry name" value="SLH"/>
    <property type="match status" value="2"/>
</dbReference>
<dbReference type="PANTHER" id="PTHR43308">
    <property type="entry name" value="OUTER MEMBRANE PROTEIN ALPHA-RELATED"/>
    <property type="match status" value="1"/>
</dbReference>
<feature type="domain" description="SLH" evidence="2">
    <location>
        <begin position="19"/>
        <end position="82"/>
    </location>
</feature>
<dbReference type="RefSeq" id="WP_165403753.1">
    <property type="nucleotide sequence ID" value="NZ_BMHA01000001.1"/>
</dbReference>